<proteinExistence type="predicted"/>
<dbReference type="Proteomes" id="UP000887013">
    <property type="component" value="Unassembled WGS sequence"/>
</dbReference>
<evidence type="ECO:0000313" key="2">
    <source>
        <dbReference type="Proteomes" id="UP000887013"/>
    </source>
</evidence>
<protein>
    <submittedName>
        <fullName evidence="1">Retrovirus-related Pol polyprotein from transposon opus</fullName>
    </submittedName>
</protein>
<dbReference type="EMBL" id="BMAW01043172">
    <property type="protein sequence ID" value="GFS37939.1"/>
    <property type="molecule type" value="Genomic_DNA"/>
</dbReference>
<comment type="caution">
    <text evidence="1">The sequence shown here is derived from an EMBL/GenBank/DDBJ whole genome shotgun (WGS) entry which is preliminary data.</text>
</comment>
<gene>
    <name evidence="1" type="primary">pol_4433</name>
    <name evidence="1" type="ORF">NPIL_647161</name>
</gene>
<organism evidence="1 2">
    <name type="scientific">Nephila pilipes</name>
    <name type="common">Giant wood spider</name>
    <name type="synonym">Nephila maculata</name>
    <dbReference type="NCBI Taxonomy" id="299642"/>
    <lineage>
        <taxon>Eukaryota</taxon>
        <taxon>Metazoa</taxon>
        <taxon>Ecdysozoa</taxon>
        <taxon>Arthropoda</taxon>
        <taxon>Chelicerata</taxon>
        <taxon>Arachnida</taxon>
        <taxon>Araneae</taxon>
        <taxon>Araneomorphae</taxon>
        <taxon>Entelegynae</taxon>
        <taxon>Araneoidea</taxon>
        <taxon>Nephilidae</taxon>
        <taxon>Nephila</taxon>
    </lineage>
</organism>
<accession>A0A8X6IB69</accession>
<dbReference type="OrthoDB" id="6433583at2759"/>
<reference evidence="1" key="1">
    <citation type="submission" date="2020-08" db="EMBL/GenBank/DDBJ databases">
        <title>Multicomponent nature underlies the extraordinary mechanical properties of spider dragline silk.</title>
        <authorList>
            <person name="Kono N."/>
            <person name="Nakamura H."/>
            <person name="Mori M."/>
            <person name="Yoshida Y."/>
            <person name="Ohtoshi R."/>
            <person name="Malay A.D."/>
            <person name="Moran D.A.P."/>
            <person name="Tomita M."/>
            <person name="Numata K."/>
            <person name="Arakawa K."/>
        </authorList>
    </citation>
    <scope>NUCLEOTIDE SEQUENCE</scope>
</reference>
<name>A0A8X6IB69_NEPPI</name>
<keyword evidence="2" id="KW-1185">Reference proteome</keyword>
<dbReference type="PANTHER" id="PTHR38681:SF1">
    <property type="entry name" value="RETROVIRUS-RELATED POL POLYPROTEIN FROM TRANSPOSON 412-LIKE PROTEIN"/>
    <property type="match status" value="1"/>
</dbReference>
<dbReference type="PANTHER" id="PTHR38681">
    <property type="entry name" value="RETROVIRUS-RELATED POL POLYPROTEIN FROM TRANSPOSON 412-LIKE PROTEIN-RELATED"/>
    <property type="match status" value="1"/>
</dbReference>
<evidence type="ECO:0000313" key="1">
    <source>
        <dbReference type="EMBL" id="GFS37939.1"/>
    </source>
</evidence>
<dbReference type="AlphaFoldDB" id="A0A8X6IB69"/>
<sequence>MVYGTCIKLPGEFFDRPAINMDRQNFVTKLQQHMEDIKPLKSSSTRKQKKFVHKEMKSCSYVFVRIHRVKNILEPPYEGPFVVVKKLDKYFTIFIKGKQVNISVDRLKPDYLLEPDHHNEQTTVEKKCNS</sequence>